<reference evidence="2 3" key="2">
    <citation type="journal article" date="2022" name="Mar. Drugs">
        <title>Bioassay-Guided Fractionation Leads to the Detection of Cholic Acid Generated by the Rare Thalassomonas sp.</title>
        <authorList>
            <person name="Pheiffer F."/>
            <person name="Schneider Y.K."/>
            <person name="Hansen E.H."/>
            <person name="Andersen J.H."/>
            <person name="Isaksson J."/>
            <person name="Busche T."/>
            <person name="R C."/>
            <person name="Kalinowski J."/>
            <person name="Zyl L.V."/>
            <person name="Trindade M."/>
        </authorList>
    </citation>
    <scope>NUCLEOTIDE SEQUENCE [LARGE SCALE GENOMIC DNA]</scope>
    <source>
        <strain evidence="2 3">A5K-106</strain>
    </source>
</reference>
<keyword evidence="1" id="KW-0472">Membrane</keyword>
<keyword evidence="3" id="KW-1185">Reference proteome</keyword>
<accession>A0AAE9YVS6</accession>
<evidence type="ECO:0000256" key="1">
    <source>
        <dbReference type="SAM" id="Phobius"/>
    </source>
</evidence>
<protein>
    <submittedName>
        <fullName evidence="2">Uncharacterized protein</fullName>
    </submittedName>
</protein>
<sequence>MFDILTMSGLRNIFAEIVLSARCFFNNRESEGVGEGAIFQRKAAYAGLTFAVVIATYILLLLVFYRVGLFNTAPGF</sequence>
<evidence type="ECO:0000313" key="2">
    <source>
        <dbReference type="EMBL" id="WDE01249.1"/>
    </source>
</evidence>
<gene>
    <name evidence="2" type="ORF">SG35_011745</name>
</gene>
<keyword evidence="1" id="KW-0812">Transmembrane</keyword>
<dbReference type="Proteomes" id="UP000032568">
    <property type="component" value="Chromosome"/>
</dbReference>
<evidence type="ECO:0000313" key="3">
    <source>
        <dbReference type="Proteomes" id="UP000032568"/>
    </source>
</evidence>
<dbReference type="KEGG" id="tact:SG35_011745"/>
<reference evidence="2 3" key="1">
    <citation type="journal article" date="2015" name="Genome Announc.">
        <title>Draft Genome Sequences of Marine Isolates of Thalassomonas viridans and Thalassomonas actiniarum.</title>
        <authorList>
            <person name="Olonade I."/>
            <person name="van Zyl L.J."/>
            <person name="Trindade M."/>
        </authorList>
    </citation>
    <scope>NUCLEOTIDE SEQUENCE [LARGE SCALE GENOMIC DNA]</scope>
    <source>
        <strain evidence="2 3">A5K-106</strain>
    </source>
</reference>
<name>A0AAE9YVS6_9GAMM</name>
<dbReference type="EMBL" id="CP059735">
    <property type="protein sequence ID" value="WDE01249.1"/>
    <property type="molecule type" value="Genomic_DNA"/>
</dbReference>
<organism evidence="2 3">
    <name type="scientific">Thalassomonas actiniarum</name>
    <dbReference type="NCBI Taxonomy" id="485447"/>
    <lineage>
        <taxon>Bacteria</taxon>
        <taxon>Pseudomonadati</taxon>
        <taxon>Pseudomonadota</taxon>
        <taxon>Gammaproteobacteria</taxon>
        <taxon>Alteromonadales</taxon>
        <taxon>Colwelliaceae</taxon>
        <taxon>Thalassomonas</taxon>
    </lineage>
</organism>
<keyword evidence="1" id="KW-1133">Transmembrane helix</keyword>
<dbReference type="AlphaFoldDB" id="A0AAE9YVS6"/>
<proteinExistence type="predicted"/>
<feature type="transmembrane region" description="Helical" evidence="1">
    <location>
        <begin position="43"/>
        <end position="65"/>
    </location>
</feature>
<dbReference type="RefSeq" id="WP_044831543.1">
    <property type="nucleotide sequence ID" value="NZ_CP059735.1"/>
</dbReference>